<name>A0ABR8PMR8_9BACL</name>
<comment type="caution">
    <text evidence="2">The sequence shown here is derived from an EMBL/GenBank/DDBJ whole genome shotgun (WGS) entry which is preliminary data.</text>
</comment>
<dbReference type="PROSITE" id="PS51819">
    <property type="entry name" value="VOC"/>
    <property type="match status" value="2"/>
</dbReference>
<dbReference type="EMBL" id="JACSQY010000013">
    <property type="protein sequence ID" value="MBD7909482.1"/>
    <property type="molecule type" value="Genomic_DNA"/>
</dbReference>
<sequence length="323" mass="35931">MELKGIHHVSAITANAADNLYFYTKIMGMRLVKKTVNQDAPSMYHLFYADEAGNPGTELTFFEIPRAGATRAGTNSISLTSLRVASDKALQFWQERFMKYGVEQEAILERIGRKSIRFTDAEGQRLMLVSDETNDGVAGGVPQVHDEIPEEFGIIGLGPVTLTVANGELTRHLIEEVLKFRPVATYPSGKDGQRDIVVYSTGEGGTGAELILEERTDLPTERPGRGSVHHVALRAADQEELLQWIDRLTEMNVSHSGFIDRFYFRSVYIKDPNGLTIELATDGPGFDTDEPFETLGESLALPPFLESRREEIERRLTPLDSGQ</sequence>
<organism evidence="2 3">
    <name type="scientific">Sporosarcina gallistercoris</name>
    <dbReference type="NCBI Taxonomy" id="2762245"/>
    <lineage>
        <taxon>Bacteria</taxon>
        <taxon>Bacillati</taxon>
        <taxon>Bacillota</taxon>
        <taxon>Bacilli</taxon>
        <taxon>Bacillales</taxon>
        <taxon>Caryophanaceae</taxon>
        <taxon>Sporosarcina</taxon>
    </lineage>
</organism>
<dbReference type="RefSeq" id="WP_191691717.1">
    <property type="nucleotide sequence ID" value="NZ_JACSQY010000013.1"/>
</dbReference>
<reference evidence="2 3" key="1">
    <citation type="submission" date="2020-08" db="EMBL/GenBank/DDBJ databases">
        <title>A Genomic Blueprint of the Chicken Gut Microbiome.</title>
        <authorList>
            <person name="Gilroy R."/>
            <person name="Ravi A."/>
            <person name="Getino M."/>
            <person name="Pursley I."/>
            <person name="Horton D.L."/>
            <person name="Alikhan N.-F."/>
            <person name="Baker D."/>
            <person name="Gharbi K."/>
            <person name="Hall N."/>
            <person name="Watson M."/>
            <person name="Adriaenssens E.M."/>
            <person name="Foster-Nyarko E."/>
            <person name="Jarju S."/>
            <person name="Secka A."/>
            <person name="Antonio M."/>
            <person name="Oren A."/>
            <person name="Chaudhuri R."/>
            <person name="La Ragione R.M."/>
            <person name="Hildebrand F."/>
            <person name="Pallen M.J."/>
        </authorList>
    </citation>
    <scope>NUCLEOTIDE SEQUENCE [LARGE SCALE GENOMIC DNA]</scope>
    <source>
        <strain evidence="2 3">Sa3CUA8</strain>
    </source>
</reference>
<dbReference type="Proteomes" id="UP000659496">
    <property type="component" value="Unassembled WGS sequence"/>
</dbReference>
<dbReference type="Pfam" id="PF00903">
    <property type="entry name" value="Glyoxalase"/>
    <property type="match status" value="2"/>
</dbReference>
<keyword evidence="2" id="KW-0223">Dioxygenase</keyword>
<evidence type="ECO:0000313" key="3">
    <source>
        <dbReference type="Proteomes" id="UP000659496"/>
    </source>
</evidence>
<dbReference type="CDD" id="cd08347">
    <property type="entry name" value="PcpA_C_like"/>
    <property type="match status" value="1"/>
</dbReference>
<accession>A0ABR8PMR8</accession>
<proteinExistence type="predicted"/>
<dbReference type="InterPro" id="IPR052537">
    <property type="entry name" value="Extradiol_RC_dioxygenase"/>
</dbReference>
<dbReference type="InterPro" id="IPR037523">
    <property type="entry name" value="VOC_core"/>
</dbReference>
<evidence type="ECO:0000313" key="2">
    <source>
        <dbReference type="EMBL" id="MBD7909482.1"/>
    </source>
</evidence>
<keyword evidence="2" id="KW-0560">Oxidoreductase</keyword>
<evidence type="ECO:0000259" key="1">
    <source>
        <dbReference type="PROSITE" id="PS51819"/>
    </source>
</evidence>
<protein>
    <submittedName>
        <fullName evidence="2">Ring-cleaving dioxygenase</fullName>
    </submittedName>
</protein>
<keyword evidence="3" id="KW-1185">Reference proteome</keyword>
<dbReference type="InterPro" id="IPR004360">
    <property type="entry name" value="Glyas_Fos-R_dOase_dom"/>
</dbReference>
<dbReference type="PANTHER" id="PTHR36110">
    <property type="entry name" value="RING-CLEAVING DIOXYGENASE MHQE-RELATED"/>
    <property type="match status" value="1"/>
</dbReference>
<feature type="domain" description="VOC" evidence="1">
    <location>
        <begin position="5"/>
        <end position="131"/>
    </location>
</feature>
<dbReference type="Gene3D" id="3.10.180.10">
    <property type="entry name" value="2,3-Dihydroxybiphenyl 1,2-Dioxygenase, domain 1"/>
    <property type="match status" value="2"/>
</dbReference>
<gene>
    <name evidence="2" type="ORF">H9659_14180</name>
</gene>
<dbReference type="InterPro" id="IPR029068">
    <property type="entry name" value="Glyas_Bleomycin-R_OHBP_Dase"/>
</dbReference>
<dbReference type="SUPFAM" id="SSF54593">
    <property type="entry name" value="Glyoxalase/Bleomycin resistance protein/Dihydroxybiphenyl dioxygenase"/>
    <property type="match status" value="1"/>
</dbReference>
<feature type="domain" description="VOC" evidence="1">
    <location>
        <begin position="156"/>
        <end position="282"/>
    </location>
</feature>
<dbReference type="GO" id="GO:0051213">
    <property type="term" value="F:dioxygenase activity"/>
    <property type="evidence" value="ECO:0007669"/>
    <property type="project" value="UniProtKB-KW"/>
</dbReference>
<dbReference type="PANTHER" id="PTHR36110:SF4">
    <property type="entry name" value="RING-CLEAVING DIOXYGENASE MHQA-RELATED"/>
    <property type="match status" value="1"/>
</dbReference>